<dbReference type="InterPro" id="IPR036188">
    <property type="entry name" value="FAD/NAD-bd_sf"/>
</dbReference>
<dbReference type="GO" id="GO:0050660">
    <property type="term" value="F:flavin adenine dinucleotide binding"/>
    <property type="evidence" value="ECO:0007669"/>
    <property type="project" value="InterPro"/>
</dbReference>
<keyword evidence="5 7" id="KW-0560">Oxidoreductase</keyword>
<dbReference type="OrthoDB" id="66881at2759"/>
<dbReference type="GO" id="GO:0050661">
    <property type="term" value="F:NADP binding"/>
    <property type="evidence" value="ECO:0007669"/>
    <property type="project" value="InterPro"/>
</dbReference>
<organism evidence="8 9">
    <name type="scientific">Castanea mollissima</name>
    <name type="common">Chinese chestnut</name>
    <dbReference type="NCBI Taxonomy" id="60419"/>
    <lineage>
        <taxon>Eukaryota</taxon>
        <taxon>Viridiplantae</taxon>
        <taxon>Streptophyta</taxon>
        <taxon>Embryophyta</taxon>
        <taxon>Tracheophyta</taxon>
        <taxon>Spermatophyta</taxon>
        <taxon>Magnoliopsida</taxon>
        <taxon>eudicotyledons</taxon>
        <taxon>Gunneridae</taxon>
        <taxon>Pentapetalae</taxon>
        <taxon>rosids</taxon>
        <taxon>fabids</taxon>
        <taxon>Fagales</taxon>
        <taxon>Fagaceae</taxon>
        <taxon>Castanea</taxon>
    </lineage>
</organism>
<keyword evidence="3 7" id="KW-0274">FAD</keyword>
<evidence type="ECO:0000256" key="2">
    <source>
        <dbReference type="ARBA" id="ARBA00022630"/>
    </source>
</evidence>
<evidence type="ECO:0000256" key="5">
    <source>
        <dbReference type="ARBA" id="ARBA00023002"/>
    </source>
</evidence>
<keyword evidence="9" id="KW-1185">Reference proteome</keyword>
<proteinExistence type="inferred from homology"/>
<comment type="caution">
    <text evidence="8">The sequence shown here is derived from an EMBL/GenBank/DDBJ whole genome shotgun (WGS) entry which is preliminary data.</text>
</comment>
<dbReference type="EC" id="1.-.-.-" evidence="7"/>
<dbReference type="InterPro" id="IPR050346">
    <property type="entry name" value="FMO-like"/>
</dbReference>
<keyword evidence="6 7" id="KW-0503">Monooxygenase</keyword>
<dbReference type="PANTHER" id="PTHR23023">
    <property type="entry name" value="DIMETHYLANILINE MONOOXYGENASE"/>
    <property type="match status" value="1"/>
</dbReference>
<protein>
    <recommendedName>
        <fullName evidence="7">Flavin-containing monooxygenase</fullName>
        <ecNumber evidence="7">1.-.-.-</ecNumber>
    </recommendedName>
</protein>
<dbReference type="GO" id="GO:0004499">
    <property type="term" value="F:N,N-dimethylaniline monooxygenase activity"/>
    <property type="evidence" value="ECO:0007669"/>
    <property type="project" value="InterPro"/>
</dbReference>
<evidence type="ECO:0000256" key="3">
    <source>
        <dbReference type="ARBA" id="ARBA00022827"/>
    </source>
</evidence>
<evidence type="ECO:0000313" key="8">
    <source>
        <dbReference type="EMBL" id="KAF3943388.1"/>
    </source>
</evidence>
<sequence length="474" mass="53897">MPTTTTIQMQCHLPIPQPPAPQPLTSRHVAVIGAGAAGLVTALELRREGHSVVVFERGDQVGGTWVYTPKIESDPVGFDPARTTIHSSLYKSLRTNLPRECMGFRCYPFVTKDDPDRDPRRYPGHREVLLYLQDFTREFGIDELVRFETEVVRVRLEEEEEEKWKIKSKQRSGKDETEIFDAVVICNGHYTEPRVAQIPGINEWPGKQMHSHNYRVPEPFRDQVVVLIGSSASAVDISRDIAGVAKEVHVAARSVADETSGEQSGYDNMWLHPMIESVRKDGTVIFQDGRFVHADIILHCTGYKYHFPFLETNGIVNVDDNRVGPLYKHVFPPALAPCLSFVGLPWKVVPFPMFELQSKWIAGVLSNRFALPTQEKMMEDVEAFYSSLEASGVPKRYTHNMGSSQFEYNNWVAAQCGCPENEDWRVQMYNTSSKNRRAQPESYRDDCEDHHLVLQACEDFMKYTSHKVSDRSAS</sequence>
<dbReference type="InterPro" id="IPR000960">
    <property type="entry name" value="Flavin_mOase"/>
</dbReference>
<evidence type="ECO:0000256" key="4">
    <source>
        <dbReference type="ARBA" id="ARBA00022857"/>
    </source>
</evidence>
<gene>
    <name evidence="8" type="ORF">CMV_030053</name>
</gene>
<dbReference type="Gene3D" id="3.50.50.60">
    <property type="entry name" value="FAD/NAD(P)-binding domain"/>
    <property type="match status" value="2"/>
</dbReference>
<evidence type="ECO:0000313" key="9">
    <source>
        <dbReference type="Proteomes" id="UP000737018"/>
    </source>
</evidence>
<dbReference type="AlphaFoldDB" id="A0A8J4QD93"/>
<accession>A0A8J4QD93</accession>
<evidence type="ECO:0000256" key="1">
    <source>
        <dbReference type="ARBA" id="ARBA00009183"/>
    </source>
</evidence>
<dbReference type="InterPro" id="IPR020946">
    <property type="entry name" value="Flavin_mOase-like"/>
</dbReference>
<dbReference type="PRINTS" id="PR00370">
    <property type="entry name" value="FMOXYGENASE"/>
</dbReference>
<keyword evidence="4" id="KW-0521">NADP</keyword>
<dbReference type="Proteomes" id="UP000737018">
    <property type="component" value="Unassembled WGS sequence"/>
</dbReference>
<evidence type="ECO:0000256" key="6">
    <source>
        <dbReference type="ARBA" id="ARBA00023033"/>
    </source>
</evidence>
<dbReference type="PIRSF" id="PIRSF000332">
    <property type="entry name" value="FMO"/>
    <property type="match status" value="1"/>
</dbReference>
<dbReference type="FunFam" id="3.50.50.60:FF:000099">
    <property type="entry name" value="Flavin-containing monooxygenase"/>
    <property type="match status" value="1"/>
</dbReference>
<comment type="similarity">
    <text evidence="1 7">Belongs to the FMO family.</text>
</comment>
<reference evidence="8" key="1">
    <citation type="submission" date="2020-03" db="EMBL/GenBank/DDBJ databases">
        <title>Castanea mollissima Vanexum genome sequencing.</title>
        <authorList>
            <person name="Staton M."/>
        </authorList>
    </citation>
    <scope>NUCLEOTIDE SEQUENCE</scope>
    <source>
        <tissue evidence="8">Leaf</tissue>
    </source>
</reference>
<comment type="cofactor">
    <cofactor evidence="7">
        <name>FAD</name>
        <dbReference type="ChEBI" id="CHEBI:57692"/>
    </cofactor>
</comment>
<name>A0A8J4QD93_9ROSI</name>
<evidence type="ECO:0000256" key="7">
    <source>
        <dbReference type="RuleBase" id="RU361177"/>
    </source>
</evidence>
<keyword evidence="2 7" id="KW-0285">Flavoprotein</keyword>
<dbReference type="EMBL" id="JRKL02012946">
    <property type="protein sequence ID" value="KAF3943388.1"/>
    <property type="molecule type" value="Genomic_DNA"/>
</dbReference>
<dbReference type="SUPFAM" id="SSF51905">
    <property type="entry name" value="FAD/NAD(P)-binding domain"/>
    <property type="match status" value="2"/>
</dbReference>
<dbReference type="Pfam" id="PF00743">
    <property type="entry name" value="FMO-like"/>
    <property type="match status" value="2"/>
</dbReference>